<dbReference type="GO" id="GO:0007204">
    <property type="term" value="P:positive regulation of cytosolic calcium ion concentration"/>
    <property type="evidence" value="ECO:0007669"/>
    <property type="project" value="TreeGrafter"/>
</dbReference>
<dbReference type="PRINTS" id="PR00237">
    <property type="entry name" value="GPCRRHODOPSN"/>
</dbReference>
<dbReference type="PANTHER" id="PTHR10489">
    <property type="entry name" value="CELL ADHESION MOLECULE"/>
    <property type="match status" value="1"/>
</dbReference>
<evidence type="ECO:0000256" key="8">
    <source>
        <dbReference type="ARBA" id="ARBA00023170"/>
    </source>
</evidence>
<evidence type="ECO:0000256" key="13">
    <source>
        <dbReference type="SAM" id="MobiDB-lite"/>
    </source>
</evidence>
<comment type="subcellular location">
    <subcellularLocation>
        <location evidence="1">Cell membrane</location>
        <topology evidence="1">Multi-pass membrane protein</topology>
    </subcellularLocation>
</comment>
<dbReference type="InParanoid" id="A0A6J2M823"/>
<keyword evidence="7" id="KW-1015">Disulfide bond</keyword>
<evidence type="ECO:0000256" key="4">
    <source>
        <dbReference type="ARBA" id="ARBA00022989"/>
    </source>
</evidence>
<gene>
    <name evidence="17" type="primary">CCRL2</name>
</gene>
<dbReference type="Proteomes" id="UP000504628">
    <property type="component" value="Chromosome 7"/>
</dbReference>
<evidence type="ECO:0000256" key="7">
    <source>
        <dbReference type="ARBA" id="ARBA00023157"/>
    </source>
</evidence>
<feature type="transmembrane region" description="Helical" evidence="14">
    <location>
        <begin position="77"/>
        <end position="98"/>
    </location>
</feature>
<dbReference type="KEGG" id="pdic:114501864"/>
<keyword evidence="5" id="KW-0297">G-protein coupled receptor</keyword>
<dbReference type="PANTHER" id="PTHR10489:SF655">
    <property type="entry name" value="C-C CHEMOKINE RECEPTOR-LIKE 2"/>
    <property type="match status" value="1"/>
</dbReference>
<dbReference type="InterPro" id="IPR017452">
    <property type="entry name" value="GPCR_Rhodpsn_7TM"/>
</dbReference>
<feature type="transmembrane region" description="Helical" evidence="14">
    <location>
        <begin position="155"/>
        <end position="176"/>
    </location>
</feature>
<keyword evidence="4 14" id="KW-1133">Transmembrane helix</keyword>
<evidence type="ECO:0000256" key="6">
    <source>
        <dbReference type="ARBA" id="ARBA00023136"/>
    </source>
</evidence>
<dbReference type="InterPro" id="IPR000276">
    <property type="entry name" value="GPCR_Rhodpsn"/>
</dbReference>
<dbReference type="GO" id="GO:0006954">
    <property type="term" value="P:inflammatory response"/>
    <property type="evidence" value="ECO:0007669"/>
    <property type="project" value="TreeGrafter"/>
</dbReference>
<keyword evidence="8" id="KW-0675">Receptor</keyword>
<evidence type="ECO:0000256" key="3">
    <source>
        <dbReference type="ARBA" id="ARBA00022692"/>
    </source>
</evidence>
<evidence type="ECO:0000256" key="10">
    <source>
        <dbReference type="ARBA" id="ARBA00023224"/>
    </source>
</evidence>
<name>A0A6J2M823_9CHIR</name>
<organism evidence="16 17">
    <name type="scientific">Phyllostomus discolor</name>
    <name type="common">pale spear-nosed bat</name>
    <dbReference type="NCBI Taxonomy" id="89673"/>
    <lineage>
        <taxon>Eukaryota</taxon>
        <taxon>Metazoa</taxon>
        <taxon>Chordata</taxon>
        <taxon>Craniata</taxon>
        <taxon>Vertebrata</taxon>
        <taxon>Euteleostomi</taxon>
        <taxon>Mammalia</taxon>
        <taxon>Eutheria</taxon>
        <taxon>Laurasiatheria</taxon>
        <taxon>Chiroptera</taxon>
        <taxon>Yangochiroptera</taxon>
        <taxon>Phyllostomidae</taxon>
        <taxon>Phyllostominae</taxon>
        <taxon>Phyllostomus</taxon>
    </lineage>
</organism>
<feature type="region of interest" description="Disordered" evidence="13">
    <location>
        <begin position="334"/>
        <end position="354"/>
    </location>
</feature>
<dbReference type="GO" id="GO:0005737">
    <property type="term" value="C:cytoplasm"/>
    <property type="evidence" value="ECO:0007669"/>
    <property type="project" value="TreeGrafter"/>
</dbReference>
<feature type="transmembrane region" description="Helical" evidence="14">
    <location>
        <begin position="45"/>
        <end position="65"/>
    </location>
</feature>
<dbReference type="FunCoup" id="A0A6J2M823">
    <property type="interactions" value="181"/>
</dbReference>
<evidence type="ECO:0000259" key="15">
    <source>
        <dbReference type="PROSITE" id="PS50262"/>
    </source>
</evidence>
<dbReference type="FunFam" id="1.20.1070.10:FF:000130">
    <property type="entry name" value="Chemokine (C-C motif) receptor 2"/>
    <property type="match status" value="1"/>
</dbReference>
<evidence type="ECO:0000256" key="11">
    <source>
        <dbReference type="ARBA" id="ARBA00053413"/>
    </source>
</evidence>
<dbReference type="PRINTS" id="PR00657">
    <property type="entry name" value="CCCHEMOKINER"/>
</dbReference>
<dbReference type="PROSITE" id="PS50262">
    <property type="entry name" value="G_PROTEIN_RECEP_F1_2"/>
    <property type="match status" value="1"/>
</dbReference>
<keyword evidence="9" id="KW-0325">Glycoprotein</keyword>
<sequence length="354" mass="39644">MANYTLAPDEEYYDILIEDDLNNSVTEQCHQYDAEDLLAHVVPPLYTTAFLAGLLDNFLAVLALVKYKGLKHVENTYFLNLVFSNLCFLLTLPFWAHAASHGGVLGHPMCIILVTLSSVGLHSEAFFSVLLTLHSSLVLFHTGGFFSAARKVSCSIVTSVLAWGVAILVTLPELLAHKSRVETQGYQCLLIRPHFLPGEDPSWERSLTLRTNIVVLLVPLLVFILCSVLFMRRRETLRPGDSKNNLVKLVFAVMVVFLLMWGPYNVALFLSTFKKHFSLHDCRSSYSLDRGVQVTRAIASTHCCVNPLLYMLLDQAFRRHLCCRCRLGGDTSLPPPEDPAHGRPWEGPEQSTDI</sequence>
<keyword evidence="10" id="KW-0807">Transducer</keyword>
<evidence type="ECO:0000256" key="12">
    <source>
        <dbReference type="ARBA" id="ARBA00073564"/>
    </source>
</evidence>
<evidence type="ECO:0000313" key="16">
    <source>
        <dbReference type="Proteomes" id="UP000504628"/>
    </source>
</evidence>
<dbReference type="InterPro" id="IPR050119">
    <property type="entry name" value="CCR1-9-like"/>
</dbReference>
<evidence type="ECO:0000256" key="5">
    <source>
        <dbReference type="ARBA" id="ARBA00023040"/>
    </source>
</evidence>
<evidence type="ECO:0000256" key="9">
    <source>
        <dbReference type="ARBA" id="ARBA00023180"/>
    </source>
</evidence>
<dbReference type="RefSeq" id="XP_028374425.2">
    <property type="nucleotide sequence ID" value="XM_028518624.2"/>
</dbReference>
<keyword evidence="3 14" id="KW-0812">Transmembrane</keyword>
<evidence type="ECO:0000313" key="17">
    <source>
        <dbReference type="RefSeq" id="XP_028374425.2"/>
    </source>
</evidence>
<dbReference type="GO" id="GO:0019722">
    <property type="term" value="P:calcium-mediated signaling"/>
    <property type="evidence" value="ECO:0007669"/>
    <property type="project" value="TreeGrafter"/>
</dbReference>
<dbReference type="InterPro" id="IPR000355">
    <property type="entry name" value="Chemokine_rcpt"/>
</dbReference>
<dbReference type="AlphaFoldDB" id="A0A6J2M823"/>
<feature type="transmembrane region" description="Helical" evidence="14">
    <location>
        <begin position="129"/>
        <end position="149"/>
    </location>
</feature>
<accession>A0A6J2M823</accession>
<evidence type="ECO:0000256" key="1">
    <source>
        <dbReference type="ARBA" id="ARBA00004651"/>
    </source>
</evidence>
<keyword evidence="6 14" id="KW-0472">Membrane</keyword>
<dbReference type="GeneID" id="114501864"/>
<feature type="domain" description="G-protein coupled receptors family 1 profile" evidence="15">
    <location>
        <begin position="56"/>
        <end position="310"/>
    </location>
</feature>
<reference evidence="17" key="1">
    <citation type="submission" date="2025-08" db="UniProtKB">
        <authorList>
            <consortium name="RefSeq"/>
        </authorList>
    </citation>
    <scope>IDENTIFICATION</scope>
    <source>
        <tissue evidence="17">Muscle</tissue>
    </source>
</reference>
<evidence type="ECO:0000256" key="2">
    <source>
        <dbReference type="ARBA" id="ARBA00022475"/>
    </source>
</evidence>
<dbReference type="Pfam" id="PF00001">
    <property type="entry name" value="7tm_1"/>
    <property type="match status" value="1"/>
</dbReference>
<dbReference type="GO" id="GO:0006955">
    <property type="term" value="P:immune response"/>
    <property type="evidence" value="ECO:0007669"/>
    <property type="project" value="TreeGrafter"/>
</dbReference>
<dbReference type="Gene3D" id="1.20.1070.10">
    <property type="entry name" value="Rhodopsin 7-helix transmembrane proteins"/>
    <property type="match status" value="1"/>
</dbReference>
<feature type="transmembrane region" description="Helical" evidence="14">
    <location>
        <begin position="251"/>
        <end position="270"/>
    </location>
</feature>
<comment type="function">
    <text evidence="11">Receptor for CCL19 and chemerin/RARRES2. Does not appear to be a signaling receptor, but may have a role in modulating chemokine-triggered immune responses by capturing and internalizing CCL19 or by presenting RARRES2 ligand to CMKLR1, a functional signaling receptor. Plays a critical role for the development of Th2 responses.</text>
</comment>
<proteinExistence type="predicted"/>
<dbReference type="GO" id="GO:0019957">
    <property type="term" value="F:C-C chemokine binding"/>
    <property type="evidence" value="ECO:0007669"/>
    <property type="project" value="TreeGrafter"/>
</dbReference>
<evidence type="ECO:0000256" key="14">
    <source>
        <dbReference type="SAM" id="Phobius"/>
    </source>
</evidence>
<dbReference type="SUPFAM" id="SSF81321">
    <property type="entry name" value="Family A G protein-coupled receptor-like"/>
    <property type="match status" value="1"/>
</dbReference>
<dbReference type="GO" id="GO:0060326">
    <property type="term" value="P:cell chemotaxis"/>
    <property type="evidence" value="ECO:0007669"/>
    <property type="project" value="TreeGrafter"/>
</dbReference>
<keyword evidence="2" id="KW-1003">Cell membrane</keyword>
<dbReference type="GO" id="GO:0016493">
    <property type="term" value="F:C-C chemokine receptor activity"/>
    <property type="evidence" value="ECO:0007669"/>
    <property type="project" value="TreeGrafter"/>
</dbReference>
<dbReference type="OrthoDB" id="9802979at2759"/>
<protein>
    <recommendedName>
        <fullName evidence="12">Chemokine C-C motif receptor-like 2</fullName>
    </recommendedName>
</protein>
<dbReference type="CTD" id="9034"/>
<feature type="transmembrane region" description="Helical" evidence="14">
    <location>
        <begin position="213"/>
        <end position="231"/>
    </location>
</feature>
<keyword evidence="16" id="KW-1185">Reference proteome</keyword>
<dbReference type="GO" id="GO:0009897">
    <property type="term" value="C:external side of plasma membrane"/>
    <property type="evidence" value="ECO:0007669"/>
    <property type="project" value="TreeGrafter"/>
</dbReference>